<dbReference type="InterPro" id="IPR006132">
    <property type="entry name" value="Asp/Orn_carbamoyltranf_P-bd"/>
</dbReference>
<evidence type="ECO:0000256" key="1">
    <source>
        <dbReference type="ARBA" id="ARBA00022679"/>
    </source>
</evidence>
<dbReference type="RefSeq" id="WP_166226830.1">
    <property type="nucleotide sequence ID" value="NZ_CP049989.1"/>
</dbReference>
<organism evidence="3 4">
    <name type="scientific">Hydrogenophaga crocea</name>
    <dbReference type="NCBI Taxonomy" id="2716225"/>
    <lineage>
        <taxon>Bacteria</taxon>
        <taxon>Pseudomonadati</taxon>
        <taxon>Pseudomonadota</taxon>
        <taxon>Betaproteobacteria</taxon>
        <taxon>Burkholderiales</taxon>
        <taxon>Comamonadaceae</taxon>
        <taxon>Hydrogenophaga</taxon>
    </lineage>
</organism>
<dbReference type="PANTHER" id="PTHR45753">
    <property type="entry name" value="ORNITHINE CARBAMOYLTRANSFERASE, MITOCHONDRIAL"/>
    <property type="match status" value="1"/>
</dbReference>
<evidence type="ECO:0000259" key="2">
    <source>
        <dbReference type="Pfam" id="PF02729"/>
    </source>
</evidence>
<evidence type="ECO:0000313" key="4">
    <source>
        <dbReference type="Proteomes" id="UP000503162"/>
    </source>
</evidence>
<dbReference type="PRINTS" id="PR00100">
    <property type="entry name" value="AOTCASE"/>
</dbReference>
<accession>A0A6G8IGP0</accession>
<dbReference type="EMBL" id="CP049989">
    <property type="protein sequence ID" value="QIM52228.1"/>
    <property type="molecule type" value="Genomic_DNA"/>
</dbReference>
<protein>
    <recommendedName>
        <fullName evidence="2">Aspartate/ornithine carbamoyltransferase carbamoyl-P binding domain-containing protein</fullName>
    </recommendedName>
</protein>
<dbReference type="SUPFAM" id="SSF53671">
    <property type="entry name" value="Aspartate/ornithine carbamoyltransferase"/>
    <property type="match status" value="1"/>
</dbReference>
<dbReference type="Gene3D" id="3.40.50.1370">
    <property type="entry name" value="Aspartate/ornithine carbamoyltransferase"/>
    <property type="match status" value="2"/>
</dbReference>
<dbReference type="InterPro" id="IPR006130">
    <property type="entry name" value="Asp/Orn_carbamoylTrfase"/>
</dbReference>
<gene>
    <name evidence="3" type="ORF">G9Q37_08765</name>
</gene>
<keyword evidence="1" id="KW-0808">Transferase</keyword>
<reference evidence="3 4" key="1">
    <citation type="submission" date="2020-03" db="EMBL/GenBank/DDBJ databases">
        <title>Hydrogenophaga sp. nov. isolated from cyanobacterial mat.</title>
        <authorList>
            <person name="Thorat V."/>
            <person name="Kirdat K."/>
            <person name="Tiwarekar B."/>
            <person name="Costa E.D."/>
            <person name="Yadav A."/>
        </authorList>
    </citation>
    <scope>NUCLEOTIDE SEQUENCE [LARGE SCALE GENOMIC DNA]</scope>
    <source>
        <strain evidence="3 4">BA0156</strain>
    </source>
</reference>
<evidence type="ECO:0000313" key="3">
    <source>
        <dbReference type="EMBL" id="QIM52228.1"/>
    </source>
</evidence>
<dbReference type="GO" id="GO:0016743">
    <property type="term" value="F:carboxyl- or carbamoyltransferase activity"/>
    <property type="evidence" value="ECO:0007669"/>
    <property type="project" value="InterPro"/>
</dbReference>
<dbReference type="PANTHER" id="PTHR45753:SF6">
    <property type="entry name" value="ASPARTATE CARBAMOYLTRANSFERASE"/>
    <property type="match status" value="1"/>
</dbReference>
<dbReference type="Pfam" id="PF02729">
    <property type="entry name" value="OTCace_N"/>
    <property type="match status" value="1"/>
</dbReference>
<dbReference type="InterPro" id="IPR036901">
    <property type="entry name" value="Asp/Orn_carbamoylTrfase_sf"/>
</dbReference>
<dbReference type="GO" id="GO:0016597">
    <property type="term" value="F:amino acid binding"/>
    <property type="evidence" value="ECO:0007669"/>
    <property type="project" value="InterPro"/>
</dbReference>
<dbReference type="AlphaFoldDB" id="A0A6G8IGP0"/>
<dbReference type="GO" id="GO:0006520">
    <property type="term" value="P:amino acid metabolic process"/>
    <property type="evidence" value="ECO:0007669"/>
    <property type="project" value="InterPro"/>
</dbReference>
<dbReference type="Proteomes" id="UP000503162">
    <property type="component" value="Chromosome"/>
</dbReference>
<name>A0A6G8IGP0_9BURK</name>
<feature type="domain" description="Aspartate/ornithine carbamoyltransferase carbamoyl-P binding" evidence="2">
    <location>
        <begin position="61"/>
        <end position="161"/>
    </location>
</feature>
<proteinExistence type="predicted"/>
<sequence>MITPTTSPFGLLSRPAPLGFERSASQRHRHLFGVDDLGDDELLALTRPCFSPPPATRAPWGTMSLLFDQPSVRTAAGFAASGLRVGLVPMGVNARGHCARADVALEDEVHQLSYISDCVVVRSGEPLDADALRHCDAPVINAGDGGHEHPTQALIDLAALRMLGLEDQRVTLMGNLRDHRTQHSLARVLRRLGVSVVLLSPPGMGMPARFVDGLATVETDDPALADEVLASSDFIYLTPTRWWSTPEHHGGEAFKLDLERARRVLRPQARVLHPFPRTGELDVSVDASPYNGYHRQLALANGVRARLLAHLLGRGP</sequence>
<dbReference type="KEGG" id="hcz:G9Q37_08765"/>
<keyword evidence="4" id="KW-1185">Reference proteome</keyword>